<dbReference type="GO" id="GO:0006355">
    <property type="term" value="P:regulation of DNA-templated transcription"/>
    <property type="evidence" value="ECO:0007669"/>
    <property type="project" value="InterPro"/>
</dbReference>
<dbReference type="Gene3D" id="1.20.140.80">
    <property type="entry name" value="Transcription factor DP"/>
    <property type="match status" value="1"/>
</dbReference>
<evidence type="ECO:0000313" key="4">
    <source>
        <dbReference type="EnsemblPlants" id="Pp3c24_13130V3.1"/>
    </source>
</evidence>
<dbReference type="GO" id="GO:0005667">
    <property type="term" value="C:transcription regulator complex"/>
    <property type="evidence" value="ECO:0007669"/>
    <property type="project" value="InterPro"/>
</dbReference>
<dbReference type="SMART" id="SM01372">
    <property type="entry name" value="E2F_TDP"/>
    <property type="match status" value="1"/>
</dbReference>
<sequence>MATNDDTIAEELNVREKASAHEPRIPLAVVVSPGSICGRIRANPLKHLASLLHEKLMAAQGGPCNLLQVATEIHSQAEDKHNTTLRRIYDVVNVCEGAGVNGVPLLYYVLSGKSGVIVRTGQRSPKSKKASASGHIVPPKCFPSRRTGKRSLRGGATIQWLSASSYNILGESDSSPPSPCKSRKILLETERRETFERILQKKRVCDTLSKQVAILQKLMEQNQSQCRLNQCASGSMGCTEVEFPAHLRMPRSLERASTNTEVASVRPGMEFSKIILDRDIYAELNNLDCEYLVNQQRLCTSKLLHLPFVMLATNPDANLNIYMMGDPPHEVRLQLDRNYCLMDHIQMIKMLPRFSTM</sequence>
<dbReference type="EMBL" id="ABEU02000024">
    <property type="protein sequence ID" value="PNR28424.1"/>
    <property type="molecule type" value="Genomic_DNA"/>
</dbReference>
<comment type="similarity">
    <text evidence="1">Belongs to the E2F/DP family.</text>
</comment>
<dbReference type="EnsemblPlants" id="Pp3c24_13130V3.1">
    <property type="protein sequence ID" value="Pp3c24_13130V3.1"/>
    <property type="gene ID" value="Pp3c24_13130"/>
</dbReference>
<dbReference type="Pfam" id="PF02319">
    <property type="entry name" value="WHD_E2F_TDP"/>
    <property type="match status" value="1"/>
</dbReference>
<keyword evidence="1" id="KW-0804">Transcription</keyword>
<dbReference type="GO" id="GO:0005634">
    <property type="term" value="C:nucleus"/>
    <property type="evidence" value="ECO:0007669"/>
    <property type="project" value="UniProtKB-SubCell"/>
</dbReference>
<evidence type="ECO:0000259" key="2">
    <source>
        <dbReference type="SMART" id="SM01372"/>
    </source>
</evidence>
<dbReference type="GO" id="GO:0003677">
    <property type="term" value="F:DNA binding"/>
    <property type="evidence" value="ECO:0007669"/>
    <property type="project" value="UniProtKB-KW"/>
</dbReference>
<dbReference type="Proteomes" id="UP000006727">
    <property type="component" value="Chromosome 24"/>
</dbReference>
<evidence type="ECO:0000313" key="5">
    <source>
        <dbReference type="Proteomes" id="UP000006727"/>
    </source>
</evidence>
<reference evidence="4" key="3">
    <citation type="submission" date="2020-12" db="UniProtKB">
        <authorList>
            <consortium name="EnsemblPlants"/>
        </authorList>
    </citation>
    <scope>IDENTIFICATION</scope>
</reference>
<dbReference type="InterPro" id="IPR038168">
    <property type="entry name" value="TF_DP_C_sf"/>
</dbReference>
<reference evidence="3 5" key="1">
    <citation type="journal article" date="2008" name="Science">
        <title>The Physcomitrella genome reveals evolutionary insights into the conquest of land by plants.</title>
        <authorList>
            <person name="Rensing S."/>
            <person name="Lang D."/>
            <person name="Zimmer A."/>
            <person name="Terry A."/>
            <person name="Salamov A."/>
            <person name="Shapiro H."/>
            <person name="Nishiyama T."/>
            <person name="Perroud P.-F."/>
            <person name="Lindquist E."/>
            <person name="Kamisugi Y."/>
            <person name="Tanahashi T."/>
            <person name="Sakakibara K."/>
            <person name="Fujita T."/>
            <person name="Oishi K."/>
            <person name="Shin-I T."/>
            <person name="Kuroki Y."/>
            <person name="Toyoda A."/>
            <person name="Suzuki Y."/>
            <person name="Hashimoto A."/>
            <person name="Yamaguchi K."/>
            <person name="Sugano A."/>
            <person name="Kohara Y."/>
            <person name="Fujiyama A."/>
            <person name="Anterola A."/>
            <person name="Aoki S."/>
            <person name="Ashton N."/>
            <person name="Barbazuk W.B."/>
            <person name="Barker E."/>
            <person name="Bennetzen J."/>
            <person name="Bezanilla M."/>
            <person name="Blankenship R."/>
            <person name="Cho S.H."/>
            <person name="Dutcher S."/>
            <person name="Estelle M."/>
            <person name="Fawcett J.A."/>
            <person name="Gundlach H."/>
            <person name="Hanada K."/>
            <person name="Heyl A."/>
            <person name="Hicks K.A."/>
            <person name="Hugh J."/>
            <person name="Lohr M."/>
            <person name="Mayer K."/>
            <person name="Melkozernov A."/>
            <person name="Murata T."/>
            <person name="Nelson D."/>
            <person name="Pils B."/>
            <person name="Prigge M."/>
            <person name="Reiss B."/>
            <person name="Renner T."/>
            <person name="Rombauts S."/>
            <person name="Rushton P."/>
            <person name="Sanderfoot A."/>
            <person name="Schween G."/>
            <person name="Shiu S.-H."/>
            <person name="Stueber K."/>
            <person name="Theodoulou F.L."/>
            <person name="Tu H."/>
            <person name="Van de Peer Y."/>
            <person name="Verrier P.J."/>
            <person name="Waters E."/>
            <person name="Wood A."/>
            <person name="Yang L."/>
            <person name="Cove D."/>
            <person name="Cuming A."/>
            <person name="Hasebe M."/>
            <person name="Lucas S."/>
            <person name="Mishler D.B."/>
            <person name="Reski R."/>
            <person name="Grigoriev I."/>
            <person name="Quatrano R.S."/>
            <person name="Boore J.L."/>
        </authorList>
    </citation>
    <scope>NUCLEOTIDE SEQUENCE [LARGE SCALE GENOMIC DNA]</scope>
    <source>
        <strain evidence="4 5">cv. Gransden 2004</strain>
    </source>
</reference>
<keyword evidence="1" id="KW-0238">DNA-binding</keyword>
<comment type="subcellular location">
    <subcellularLocation>
        <location evidence="1">Nucleus</location>
    </subcellularLocation>
</comment>
<proteinExistence type="inferred from homology"/>
<gene>
    <name evidence="4" type="primary">LOC112276549</name>
    <name evidence="3" type="ORF">PHYPA_029016</name>
</gene>
<keyword evidence="1" id="KW-0805">Transcription regulation</keyword>
<protein>
    <recommendedName>
        <fullName evidence="2">E2F/DP family winged-helix DNA-binding domain-containing protein</fullName>
    </recommendedName>
</protein>
<name>A0A2K1IGM0_PHYPA</name>
<keyword evidence="1" id="KW-0539">Nucleus</keyword>
<dbReference type="AlphaFoldDB" id="A0A2K1IGM0"/>
<dbReference type="Gramene" id="Pp3c24_13130V3.1">
    <property type="protein sequence ID" value="Pp3c24_13130V3.1"/>
    <property type="gene ID" value="Pp3c24_13130"/>
</dbReference>
<evidence type="ECO:0000313" key="3">
    <source>
        <dbReference type="EMBL" id="PNR28424.1"/>
    </source>
</evidence>
<dbReference type="InterPro" id="IPR003316">
    <property type="entry name" value="E2F_WHTH_DNA-bd_dom"/>
</dbReference>
<dbReference type="PaxDb" id="3218-PP1S410_52V6.1"/>
<feature type="domain" description="E2F/DP family winged-helix DNA-binding" evidence="2">
    <location>
        <begin position="40"/>
        <end position="134"/>
    </location>
</feature>
<keyword evidence="5" id="KW-1185">Reference proteome</keyword>
<accession>A0A2K1IGM0</accession>
<organism evidence="3">
    <name type="scientific">Physcomitrium patens</name>
    <name type="common">Spreading-leaved earth moss</name>
    <name type="synonym">Physcomitrella patens</name>
    <dbReference type="NCBI Taxonomy" id="3218"/>
    <lineage>
        <taxon>Eukaryota</taxon>
        <taxon>Viridiplantae</taxon>
        <taxon>Streptophyta</taxon>
        <taxon>Embryophyta</taxon>
        <taxon>Bryophyta</taxon>
        <taxon>Bryophytina</taxon>
        <taxon>Bryopsida</taxon>
        <taxon>Funariidae</taxon>
        <taxon>Funariales</taxon>
        <taxon>Funariaceae</taxon>
        <taxon>Physcomitrium</taxon>
    </lineage>
</organism>
<reference evidence="3 5" key="2">
    <citation type="journal article" date="2018" name="Plant J.">
        <title>The Physcomitrella patens chromosome-scale assembly reveals moss genome structure and evolution.</title>
        <authorList>
            <person name="Lang D."/>
            <person name="Ullrich K.K."/>
            <person name="Murat F."/>
            <person name="Fuchs J."/>
            <person name="Jenkins J."/>
            <person name="Haas F.B."/>
            <person name="Piednoel M."/>
            <person name="Gundlach H."/>
            <person name="Van Bel M."/>
            <person name="Meyberg R."/>
            <person name="Vives C."/>
            <person name="Morata J."/>
            <person name="Symeonidi A."/>
            <person name="Hiss M."/>
            <person name="Muchero W."/>
            <person name="Kamisugi Y."/>
            <person name="Saleh O."/>
            <person name="Blanc G."/>
            <person name="Decker E.L."/>
            <person name="van Gessel N."/>
            <person name="Grimwood J."/>
            <person name="Hayes R.D."/>
            <person name="Graham S.W."/>
            <person name="Gunter L.E."/>
            <person name="McDaniel S.F."/>
            <person name="Hoernstein S.N.W."/>
            <person name="Larsson A."/>
            <person name="Li F.W."/>
            <person name="Perroud P.F."/>
            <person name="Phillips J."/>
            <person name="Ranjan P."/>
            <person name="Rokshar D.S."/>
            <person name="Rothfels C.J."/>
            <person name="Schneider L."/>
            <person name="Shu S."/>
            <person name="Stevenson D.W."/>
            <person name="Thummler F."/>
            <person name="Tillich M."/>
            <person name="Villarreal Aguilar J.C."/>
            <person name="Widiez T."/>
            <person name="Wong G.K."/>
            <person name="Wymore A."/>
            <person name="Zhang Y."/>
            <person name="Zimmer A.D."/>
            <person name="Quatrano R.S."/>
            <person name="Mayer K.F.X."/>
            <person name="Goodstein D."/>
            <person name="Casacuberta J.M."/>
            <person name="Vandepoele K."/>
            <person name="Reski R."/>
            <person name="Cuming A.C."/>
            <person name="Tuskan G.A."/>
            <person name="Maumus F."/>
            <person name="Salse J."/>
            <person name="Schmutz J."/>
            <person name="Rensing S.A."/>
        </authorList>
    </citation>
    <scope>NUCLEOTIDE SEQUENCE [LARGE SCALE GENOMIC DNA]</scope>
    <source>
        <strain evidence="4 5">cv. Gransden 2004</strain>
    </source>
</reference>
<evidence type="ECO:0000256" key="1">
    <source>
        <dbReference type="RuleBase" id="RU003796"/>
    </source>
</evidence>